<sequence>LDLMEQIRNVGRLTTTMSSTNTTVYQAVLTLLRRGFGYNDITQLLGGMSPEDQASLMEGIRSTIELSIAEATAASTAAHEMLEEQLAQITSNGRNFEDFLRVARDTTAALEEQASAMSNHGHTL</sequence>
<reference evidence="1 2" key="1">
    <citation type="submission" date="2018-08" db="EMBL/GenBank/DDBJ databases">
        <title>Aphanomyces genome sequencing and annotation.</title>
        <authorList>
            <person name="Minardi D."/>
            <person name="Oidtmann B."/>
            <person name="Van Der Giezen M."/>
            <person name="Studholme D.J."/>
        </authorList>
    </citation>
    <scope>NUCLEOTIDE SEQUENCE [LARGE SCALE GENOMIC DNA]</scope>
    <source>
        <strain evidence="1 2">Kv</strain>
    </source>
</reference>
<dbReference type="Proteomes" id="UP000265427">
    <property type="component" value="Unassembled WGS sequence"/>
</dbReference>
<comment type="caution">
    <text evidence="1">The sequence shown here is derived from an EMBL/GenBank/DDBJ whole genome shotgun (WGS) entry which is preliminary data.</text>
</comment>
<protein>
    <submittedName>
        <fullName evidence="1">Uncharacterized protein</fullName>
    </submittedName>
</protein>
<name>A0A397BQP4_APHAT</name>
<dbReference type="VEuPathDB" id="FungiDB:H257_19490"/>
<feature type="non-terminal residue" evidence="1">
    <location>
        <position position="1"/>
    </location>
</feature>
<gene>
    <name evidence="1" type="ORF">DYB36_013462</name>
</gene>
<evidence type="ECO:0000313" key="1">
    <source>
        <dbReference type="EMBL" id="RHY23931.1"/>
    </source>
</evidence>
<proteinExistence type="predicted"/>
<accession>A0A397BQP4</accession>
<evidence type="ECO:0000313" key="2">
    <source>
        <dbReference type="Proteomes" id="UP000265427"/>
    </source>
</evidence>
<dbReference type="EMBL" id="QUSZ01001989">
    <property type="protein sequence ID" value="RHY23931.1"/>
    <property type="molecule type" value="Genomic_DNA"/>
</dbReference>
<dbReference type="AlphaFoldDB" id="A0A397BQP4"/>
<organism evidence="1 2">
    <name type="scientific">Aphanomyces astaci</name>
    <name type="common">Crayfish plague agent</name>
    <dbReference type="NCBI Taxonomy" id="112090"/>
    <lineage>
        <taxon>Eukaryota</taxon>
        <taxon>Sar</taxon>
        <taxon>Stramenopiles</taxon>
        <taxon>Oomycota</taxon>
        <taxon>Saprolegniomycetes</taxon>
        <taxon>Saprolegniales</taxon>
        <taxon>Verrucalvaceae</taxon>
        <taxon>Aphanomyces</taxon>
    </lineage>
</organism>